<protein>
    <recommendedName>
        <fullName evidence="5">Zinc resistance-associated protein</fullName>
    </recommendedName>
</protein>
<dbReference type="InterPro" id="IPR025961">
    <property type="entry name" value="Metal_resist"/>
</dbReference>
<evidence type="ECO:0000313" key="4">
    <source>
        <dbReference type="Proteomes" id="UP001144471"/>
    </source>
</evidence>
<dbReference type="AlphaFoldDB" id="A0A9W6LLZ6"/>
<dbReference type="Proteomes" id="UP001144471">
    <property type="component" value="Unassembled WGS sequence"/>
</dbReference>
<dbReference type="RefSeq" id="WP_281833583.1">
    <property type="nucleotide sequence ID" value="NZ_BSDY01000003.1"/>
</dbReference>
<proteinExistence type="predicted"/>
<name>A0A9W6LLZ6_9FUSO</name>
<dbReference type="EMBL" id="BSDY01000003">
    <property type="protein sequence ID" value="GLI55249.1"/>
    <property type="molecule type" value="Genomic_DNA"/>
</dbReference>
<keyword evidence="4" id="KW-1185">Reference proteome</keyword>
<organism evidence="3 4">
    <name type="scientific">Propionigenium maris DSM 9537</name>
    <dbReference type="NCBI Taxonomy" id="1123000"/>
    <lineage>
        <taxon>Bacteria</taxon>
        <taxon>Fusobacteriati</taxon>
        <taxon>Fusobacteriota</taxon>
        <taxon>Fusobacteriia</taxon>
        <taxon>Fusobacteriales</taxon>
        <taxon>Fusobacteriaceae</taxon>
        <taxon>Propionigenium</taxon>
    </lineage>
</organism>
<feature type="signal peptide" evidence="2">
    <location>
        <begin position="1"/>
        <end position="18"/>
    </location>
</feature>
<keyword evidence="2" id="KW-0732">Signal</keyword>
<evidence type="ECO:0000256" key="1">
    <source>
        <dbReference type="SAM" id="MobiDB-lite"/>
    </source>
</evidence>
<feature type="chain" id="PRO_5040986065" description="Zinc resistance-associated protein" evidence="2">
    <location>
        <begin position="19"/>
        <end position="152"/>
    </location>
</feature>
<sequence>MKKIIAVLAVVVSTGAFAQGYSNYHGNNSSRMNHNHRGSMITQQVENLTPEQQKEFSELHSKHRDRMRAAMLDIKDVNLKIQREMLAETPNQKNINKLIDEKSKLQAKKQKDALNYRMEMKEKFGLEMNGHMGGKGCMSNKGRSKGSNRMMG</sequence>
<accession>A0A9W6LLZ6</accession>
<gene>
    <name evidence="3" type="ORF">PM10SUCC1_07640</name>
</gene>
<evidence type="ECO:0000256" key="2">
    <source>
        <dbReference type="SAM" id="SignalP"/>
    </source>
</evidence>
<comment type="caution">
    <text evidence="3">The sequence shown here is derived from an EMBL/GenBank/DDBJ whole genome shotgun (WGS) entry which is preliminary data.</text>
</comment>
<evidence type="ECO:0000313" key="3">
    <source>
        <dbReference type="EMBL" id="GLI55249.1"/>
    </source>
</evidence>
<dbReference type="Gene3D" id="1.20.120.1490">
    <property type="match status" value="1"/>
</dbReference>
<evidence type="ECO:0008006" key="5">
    <source>
        <dbReference type="Google" id="ProtNLM"/>
    </source>
</evidence>
<dbReference type="Pfam" id="PF13801">
    <property type="entry name" value="Metal_resist"/>
    <property type="match status" value="1"/>
</dbReference>
<reference evidence="3" key="1">
    <citation type="submission" date="2022-12" db="EMBL/GenBank/DDBJ databases">
        <title>Reference genome sequencing for broad-spectrum identification of bacterial and archaeal isolates by mass spectrometry.</title>
        <authorList>
            <person name="Sekiguchi Y."/>
            <person name="Tourlousse D.M."/>
        </authorList>
    </citation>
    <scope>NUCLEOTIDE SEQUENCE</scope>
    <source>
        <strain evidence="3">10succ1</strain>
    </source>
</reference>
<feature type="region of interest" description="Disordered" evidence="1">
    <location>
        <begin position="131"/>
        <end position="152"/>
    </location>
</feature>